<evidence type="ECO:0000256" key="3">
    <source>
        <dbReference type="SAM" id="MobiDB-lite"/>
    </source>
</evidence>
<dbReference type="OMA" id="YSIRFIA"/>
<organism evidence="5 6">
    <name type="scientific">Tigriopus californicus</name>
    <name type="common">Marine copepod</name>
    <dbReference type="NCBI Taxonomy" id="6832"/>
    <lineage>
        <taxon>Eukaryota</taxon>
        <taxon>Metazoa</taxon>
        <taxon>Ecdysozoa</taxon>
        <taxon>Arthropoda</taxon>
        <taxon>Crustacea</taxon>
        <taxon>Multicrustacea</taxon>
        <taxon>Hexanauplia</taxon>
        <taxon>Copepoda</taxon>
        <taxon>Harpacticoida</taxon>
        <taxon>Harpacticidae</taxon>
        <taxon>Tigriopus</taxon>
    </lineage>
</organism>
<feature type="chain" id="PRO_5021930078" evidence="4">
    <location>
        <begin position="24"/>
        <end position="223"/>
    </location>
</feature>
<keyword evidence="1 2" id="KW-0193">Cuticle</keyword>
<dbReference type="PANTHER" id="PTHR10380:SF173">
    <property type="entry name" value="CUTICULAR PROTEIN 47EF, ISOFORM C-RELATED"/>
    <property type="match status" value="1"/>
</dbReference>
<evidence type="ECO:0000256" key="4">
    <source>
        <dbReference type="SAM" id="SignalP"/>
    </source>
</evidence>
<name>A0A553PHI9_TIGCA</name>
<dbReference type="InterPro" id="IPR000618">
    <property type="entry name" value="Insect_cuticle"/>
</dbReference>
<dbReference type="InterPro" id="IPR050468">
    <property type="entry name" value="Cuticle_Struct_Prot"/>
</dbReference>
<feature type="region of interest" description="Disordered" evidence="3">
    <location>
        <begin position="97"/>
        <end position="119"/>
    </location>
</feature>
<protein>
    <submittedName>
        <fullName evidence="5">Uncharacterized protein</fullName>
    </submittedName>
</protein>
<dbReference type="AlphaFoldDB" id="A0A553PHI9"/>
<dbReference type="PANTHER" id="PTHR10380">
    <property type="entry name" value="CUTICLE PROTEIN"/>
    <property type="match status" value="1"/>
</dbReference>
<evidence type="ECO:0000256" key="1">
    <source>
        <dbReference type="ARBA" id="ARBA00022460"/>
    </source>
</evidence>
<dbReference type="Proteomes" id="UP000318571">
    <property type="component" value="Chromosome 5"/>
</dbReference>
<accession>A0A553PHI9</accession>
<gene>
    <name evidence="5" type="ORF">TCAL_08007</name>
</gene>
<feature type="region of interest" description="Disordered" evidence="3">
    <location>
        <begin position="175"/>
        <end position="194"/>
    </location>
</feature>
<dbReference type="STRING" id="6832.A0A553PHI9"/>
<dbReference type="Pfam" id="PF00379">
    <property type="entry name" value="Chitin_bind_4"/>
    <property type="match status" value="1"/>
</dbReference>
<keyword evidence="4" id="KW-0732">Signal</keyword>
<keyword evidence="6" id="KW-1185">Reference proteome</keyword>
<comment type="caution">
    <text evidence="5">The sequence shown here is derived from an EMBL/GenBank/DDBJ whole genome shotgun (WGS) entry which is preliminary data.</text>
</comment>
<evidence type="ECO:0000313" key="6">
    <source>
        <dbReference type="Proteomes" id="UP000318571"/>
    </source>
</evidence>
<dbReference type="PROSITE" id="PS00233">
    <property type="entry name" value="CHIT_BIND_RR_1"/>
    <property type="match status" value="1"/>
</dbReference>
<evidence type="ECO:0000313" key="5">
    <source>
        <dbReference type="EMBL" id="TRY77134.1"/>
    </source>
</evidence>
<evidence type="ECO:0000256" key="2">
    <source>
        <dbReference type="PROSITE-ProRule" id="PRU00497"/>
    </source>
</evidence>
<dbReference type="GO" id="GO:0008010">
    <property type="term" value="F:structural constituent of chitin-based larval cuticle"/>
    <property type="evidence" value="ECO:0007669"/>
    <property type="project" value="TreeGrafter"/>
</dbReference>
<reference evidence="5 6" key="1">
    <citation type="journal article" date="2018" name="Nat. Ecol. Evol.">
        <title>Genomic signatures of mitonuclear coevolution across populations of Tigriopus californicus.</title>
        <authorList>
            <person name="Barreto F.S."/>
            <person name="Watson E.T."/>
            <person name="Lima T.G."/>
            <person name="Willett C.S."/>
            <person name="Edmands S."/>
            <person name="Li W."/>
            <person name="Burton R.S."/>
        </authorList>
    </citation>
    <scope>NUCLEOTIDE SEQUENCE [LARGE SCALE GENOMIC DNA]</scope>
    <source>
        <strain evidence="5 6">San Diego</strain>
    </source>
</reference>
<dbReference type="EMBL" id="VCGU01000004">
    <property type="protein sequence ID" value="TRY77134.1"/>
    <property type="molecule type" value="Genomic_DNA"/>
</dbReference>
<dbReference type="PROSITE" id="PS51155">
    <property type="entry name" value="CHIT_BIND_RR_2"/>
    <property type="match status" value="1"/>
</dbReference>
<dbReference type="GO" id="GO:0062129">
    <property type="term" value="C:chitin-based extracellular matrix"/>
    <property type="evidence" value="ECO:0007669"/>
    <property type="project" value="TreeGrafter"/>
</dbReference>
<feature type="signal peptide" evidence="4">
    <location>
        <begin position="1"/>
        <end position="23"/>
    </location>
</feature>
<proteinExistence type="predicted"/>
<sequence length="223" mass="24604">MMREWAIHTSLLVLIVFIKGTWGSAQVDQEIDDYEDLLAVESSFSSNEITPLRAILPVPEGFNGQRLTRPQSSASISSDNRARIIRPDGSYTFSYSTNDGTNRDESGLPKANGGHVQSGGWSYISPEGRTISLQFEADENGYRPIGDHLPTPPPLPPALQRFEDAKAGRLNKNALSTPSKIIPNGRNSNSKFNGSNRRARKLIAFKRPLVKQGGRIAFQPVRQ</sequence>
<dbReference type="PRINTS" id="PR00947">
    <property type="entry name" value="CUTICLE"/>
</dbReference>
<dbReference type="InterPro" id="IPR031311">
    <property type="entry name" value="CHIT_BIND_RR_consensus"/>
</dbReference>